<dbReference type="PANTHER" id="PTHR24345:SF0">
    <property type="entry name" value="CELL CYCLE SERINE_THREONINE-PROTEIN KINASE CDC5_MSD2"/>
    <property type="match status" value="1"/>
</dbReference>
<feature type="domain" description="Protein kinase" evidence="6">
    <location>
        <begin position="25"/>
        <end position="305"/>
    </location>
</feature>
<gene>
    <name evidence="7" type="ORF">AC631_03109</name>
</gene>
<dbReference type="AlphaFoldDB" id="A0A0V1PY01"/>
<dbReference type="InterPro" id="IPR000719">
    <property type="entry name" value="Prot_kinase_dom"/>
</dbReference>
<dbReference type="InterPro" id="IPR011009">
    <property type="entry name" value="Kinase-like_dom_sf"/>
</dbReference>
<sequence length="327" mass="37066">MEDLEVPKHDGTATGNGRAKISRRDVKLKKIGEGISGCIDLYQSRLTLDTYVVKTYHCREKYETKTEYQKRVLHEYNILRGLHNVHVIEVYKDEVSWFGSTVRVYMEAGAADLSKILKGKKSEARNKKEMLCLWKQLCYGIDYLHNTAKICHRDLKLDNLVFDSHTGMLKIIDLATAFEFSRNPDTGVYGDQEYEAIGLVGSDSYIAPETVARFRYDGKKADIWSVGIILFNMLNAKFPWKSARLSDRKYVAYCNRDGNKDSSELGFATISDCLPPESHDLVTKLLEVDSLKRAGISDCFKDVWFNNIGVCDDSTCGLDHSTLVKGV</sequence>
<dbReference type="PROSITE" id="PS50011">
    <property type="entry name" value="PROTEIN_KINASE_DOM"/>
    <property type="match status" value="1"/>
</dbReference>
<dbReference type="GO" id="GO:0005524">
    <property type="term" value="F:ATP binding"/>
    <property type="evidence" value="ECO:0007669"/>
    <property type="project" value="UniProtKB-KW"/>
</dbReference>
<dbReference type="RefSeq" id="XP_015467206.1">
    <property type="nucleotide sequence ID" value="XM_015611938.1"/>
</dbReference>
<organism evidence="7 8">
    <name type="scientific">Debaryomyces fabryi</name>
    <dbReference type="NCBI Taxonomy" id="58627"/>
    <lineage>
        <taxon>Eukaryota</taxon>
        <taxon>Fungi</taxon>
        <taxon>Dikarya</taxon>
        <taxon>Ascomycota</taxon>
        <taxon>Saccharomycotina</taxon>
        <taxon>Pichiomycetes</taxon>
        <taxon>Debaryomycetaceae</taxon>
        <taxon>Debaryomyces</taxon>
    </lineage>
</organism>
<comment type="caution">
    <text evidence="7">The sequence shown here is derived from an EMBL/GenBank/DDBJ whole genome shotgun (WGS) entry which is preliminary data.</text>
</comment>
<evidence type="ECO:0000256" key="4">
    <source>
        <dbReference type="ARBA" id="ARBA00022777"/>
    </source>
</evidence>
<reference evidence="7 8" key="1">
    <citation type="submission" date="2015-11" db="EMBL/GenBank/DDBJ databases">
        <title>The genome of Debaryomyces fabryi.</title>
        <authorList>
            <person name="Tafer H."/>
            <person name="Lopandic K."/>
        </authorList>
    </citation>
    <scope>NUCLEOTIDE SEQUENCE [LARGE SCALE GENOMIC DNA]</scope>
    <source>
        <strain evidence="7 8">CBS 789</strain>
    </source>
</reference>
<evidence type="ECO:0000256" key="2">
    <source>
        <dbReference type="ARBA" id="ARBA00022679"/>
    </source>
</evidence>
<evidence type="ECO:0000259" key="6">
    <source>
        <dbReference type="PROSITE" id="PS50011"/>
    </source>
</evidence>
<keyword evidence="5" id="KW-0067">ATP-binding</keyword>
<evidence type="ECO:0000256" key="5">
    <source>
        <dbReference type="ARBA" id="ARBA00022840"/>
    </source>
</evidence>
<keyword evidence="4" id="KW-0418">Kinase</keyword>
<dbReference type="GO" id="GO:0005634">
    <property type="term" value="C:nucleus"/>
    <property type="evidence" value="ECO:0007669"/>
    <property type="project" value="TreeGrafter"/>
</dbReference>
<dbReference type="GeneID" id="26840118"/>
<evidence type="ECO:0000313" key="7">
    <source>
        <dbReference type="EMBL" id="KSA01104.1"/>
    </source>
</evidence>
<dbReference type="Proteomes" id="UP000054251">
    <property type="component" value="Unassembled WGS sequence"/>
</dbReference>
<keyword evidence="3" id="KW-0547">Nucleotide-binding</keyword>
<evidence type="ECO:0000256" key="3">
    <source>
        <dbReference type="ARBA" id="ARBA00022741"/>
    </source>
</evidence>
<dbReference type="Pfam" id="PF00069">
    <property type="entry name" value="Pkinase"/>
    <property type="match status" value="1"/>
</dbReference>
<accession>A0A0V1PY01</accession>
<protein>
    <recommendedName>
        <fullName evidence="6">Protein kinase domain-containing protein</fullName>
    </recommendedName>
</protein>
<keyword evidence="8" id="KW-1185">Reference proteome</keyword>
<dbReference type="PROSITE" id="PS00108">
    <property type="entry name" value="PROTEIN_KINASE_ST"/>
    <property type="match status" value="1"/>
</dbReference>
<dbReference type="Gene3D" id="1.10.510.10">
    <property type="entry name" value="Transferase(Phosphotransferase) domain 1"/>
    <property type="match status" value="1"/>
</dbReference>
<dbReference type="EMBL" id="LMYN01000063">
    <property type="protein sequence ID" value="KSA01104.1"/>
    <property type="molecule type" value="Genomic_DNA"/>
</dbReference>
<evidence type="ECO:0000256" key="1">
    <source>
        <dbReference type="ARBA" id="ARBA00022527"/>
    </source>
</evidence>
<keyword evidence="1" id="KW-0723">Serine/threonine-protein kinase</keyword>
<proteinExistence type="predicted"/>
<dbReference type="GO" id="GO:0004674">
    <property type="term" value="F:protein serine/threonine kinase activity"/>
    <property type="evidence" value="ECO:0007669"/>
    <property type="project" value="UniProtKB-KW"/>
</dbReference>
<dbReference type="SMART" id="SM00220">
    <property type="entry name" value="S_TKc"/>
    <property type="match status" value="1"/>
</dbReference>
<dbReference type="PANTHER" id="PTHR24345">
    <property type="entry name" value="SERINE/THREONINE-PROTEIN KINASE PLK"/>
    <property type="match status" value="1"/>
</dbReference>
<dbReference type="InterPro" id="IPR008271">
    <property type="entry name" value="Ser/Thr_kinase_AS"/>
</dbReference>
<name>A0A0V1PY01_9ASCO</name>
<dbReference type="SUPFAM" id="SSF56112">
    <property type="entry name" value="Protein kinase-like (PK-like)"/>
    <property type="match status" value="1"/>
</dbReference>
<keyword evidence="2" id="KW-0808">Transferase</keyword>
<evidence type="ECO:0000313" key="8">
    <source>
        <dbReference type="Proteomes" id="UP000054251"/>
    </source>
</evidence>
<dbReference type="OrthoDB" id="4062651at2759"/>